<dbReference type="InterPro" id="IPR004045">
    <property type="entry name" value="Glutathione_S-Trfase_N"/>
</dbReference>
<dbReference type="PROSITE" id="PS50404">
    <property type="entry name" value="GST_NTER"/>
    <property type="match status" value="1"/>
</dbReference>
<reference evidence="2" key="1">
    <citation type="submission" date="2021-02" db="EMBL/GenBank/DDBJ databases">
        <authorList>
            <person name="Nieuwenhuis M."/>
            <person name="Van De Peppel L.J.J."/>
        </authorList>
    </citation>
    <scope>NUCLEOTIDE SEQUENCE</scope>
    <source>
        <strain evidence="2">D49</strain>
    </source>
</reference>
<dbReference type="Pfam" id="PF22041">
    <property type="entry name" value="GST_C_7"/>
    <property type="match status" value="1"/>
</dbReference>
<feature type="domain" description="GST N-terminal" evidence="1">
    <location>
        <begin position="1"/>
        <end position="35"/>
    </location>
</feature>
<dbReference type="InterPro" id="IPR054416">
    <property type="entry name" value="GST_UstS-like_C"/>
</dbReference>
<dbReference type="SUPFAM" id="SSF47616">
    <property type="entry name" value="GST C-terminal domain-like"/>
    <property type="match status" value="1"/>
</dbReference>
<keyword evidence="3" id="KW-1185">Reference proteome</keyword>
<dbReference type="AlphaFoldDB" id="A0A9P7KHE7"/>
<dbReference type="InterPro" id="IPR036282">
    <property type="entry name" value="Glutathione-S-Trfase_C_sf"/>
</dbReference>
<comment type="caution">
    <text evidence="2">The sequence shown here is derived from an EMBL/GenBank/DDBJ whole genome shotgun (WGS) entry which is preliminary data.</text>
</comment>
<protein>
    <recommendedName>
        <fullName evidence="1">GST N-terminal domain-containing protein</fullName>
    </recommendedName>
</protein>
<reference evidence="2" key="2">
    <citation type="submission" date="2021-10" db="EMBL/GenBank/DDBJ databases">
        <title>Phylogenomics reveals ancestral predisposition of the termite-cultivated fungus Termitomyces towards a domesticated lifestyle.</title>
        <authorList>
            <person name="Auxier B."/>
            <person name="Grum-Grzhimaylo A."/>
            <person name="Cardenas M.E."/>
            <person name="Lodge J.D."/>
            <person name="Laessoe T."/>
            <person name="Pedersen O."/>
            <person name="Smith M.E."/>
            <person name="Kuyper T.W."/>
            <person name="Franco-Molano E.A."/>
            <person name="Baroni T.J."/>
            <person name="Aanen D.K."/>
        </authorList>
    </citation>
    <scope>NUCLEOTIDE SEQUENCE</scope>
    <source>
        <strain evidence="2">D49</strain>
    </source>
</reference>
<evidence type="ECO:0000259" key="1">
    <source>
        <dbReference type="PROSITE" id="PS50404"/>
    </source>
</evidence>
<dbReference type="EMBL" id="JABCKI010000795">
    <property type="protein sequence ID" value="KAG5649664.1"/>
    <property type="molecule type" value="Genomic_DNA"/>
</dbReference>
<dbReference type="Proteomes" id="UP000717328">
    <property type="component" value="Unassembled WGS sequence"/>
</dbReference>
<proteinExistence type="predicted"/>
<evidence type="ECO:0000313" key="3">
    <source>
        <dbReference type="Proteomes" id="UP000717328"/>
    </source>
</evidence>
<dbReference type="OrthoDB" id="4951845at2759"/>
<accession>A0A9P7KHE7</accession>
<sequence length="185" mass="20894">MDYTLPAIYDPSTDTTLAESASIAEYLDTTYPDTPRLFPPGTRALQYAFVDAFTAKLRPISQFVVLGSDEMMNPPSQAYIRRYREAAFGKRLEEIPPTGVVAEEEWAKFMSGWDVVGGWLERGKSDGPFFLGKEPIFVDFVVASFLMFMKKVWGEESAQWKDLSGRSGGRWGMFLKALEKYEIAV</sequence>
<name>A0A9P7KHE7_9AGAR</name>
<dbReference type="Gene3D" id="1.20.1050.10">
    <property type="match status" value="1"/>
</dbReference>
<evidence type="ECO:0000313" key="2">
    <source>
        <dbReference type="EMBL" id="KAG5649664.1"/>
    </source>
</evidence>
<gene>
    <name evidence="2" type="ORF">H0H81_002595</name>
</gene>
<dbReference type="Gene3D" id="3.40.30.10">
    <property type="entry name" value="Glutaredoxin"/>
    <property type="match status" value="1"/>
</dbReference>
<organism evidence="2 3">
    <name type="scientific">Sphagnurus paluster</name>
    <dbReference type="NCBI Taxonomy" id="117069"/>
    <lineage>
        <taxon>Eukaryota</taxon>
        <taxon>Fungi</taxon>
        <taxon>Dikarya</taxon>
        <taxon>Basidiomycota</taxon>
        <taxon>Agaricomycotina</taxon>
        <taxon>Agaricomycetes</taxon>
        <taxon>Agaricomycetidae</taxon>
        <taxon>Agaricales</taxon>
        <taxon>Tricholomatineae</taxon>
        <taxon>Lyophyllaceae</taxon>
        <taxon>Sphagnurus</taxon>
    </lineage>
</organism>